<organism evidence="2 3">
    <name type="scientific">Ananas comosus</name>
    <name type="common">Pineapple</name>
    <name type="synonym">Ananas ananas</name>
    <dbReference type="NCBI Taxonomy" id="4615"/>
    <lineage>
        <taxon>Eukaryota</taxon>
        <taxon>Viridiplantae</taxon>
        <taxon>Streptophyta</taxon>
        <taxon>Embryophyta</taxon>
        <taxon>Tracheophyta</taxon>
        <taxon>Spermatophyta</taxon>
        <taxon>Magnoliopsida</taxon>
        <taxon>Liliopsida</taxon>
        <taxon>Poales</taxon>
        <taxon>Bromeliaceae</taxon>
        <taxon>Bromelioideae</taxon>
        <taxon>Ananas</taxon>
    </lineage>
</organism>
<feature type="compositionally biased region" description="Pro residues" evidence="1">
    <location>
        <begin position="173"/>
        <end position="191"/>
    </location>
</feature>
<dbReference type="OrthoDB" id="1709592at2759"/>
<feature type="compositionally biased region" description="Basic and acidic residues" evidence="1">
    <location>
        <begin position="297"/>
        <end position="308"/>
    </location>
</feature>
<feature type="compositionally biased region" description="Low complexity" evidence="1">
    <location>
        <begin position="61"/>
        <end position="90"/>
    </location>
</feature>
<keyword evidence="2" id="KW-1185">Reference proteome</keyword>
<evidence type="ECO:0000313" key="2">
    <source>
        <dbReference type="Proteomes" id="UP000515123"/>
    </source>
</evidence>
<dbReference type="Proteomes" id="UP000515123">
    <property type="component" value="Linkage group 1"/>
</dbReference>
<feature type="compositionally biased region" description="Basic and acidic residues" evidence="1">
    <location>
        <begin position="213"/>
        <end position="222"/>
    </location>
</feature>
<feature type="compositionally biased region" description="Polar residues" evidence="1">
    <location>
        <begin position="123"/>
        <end position="157"/>
    </location>
</feature>
<accession>A0A6P5GP88</accession>
<gene>
    <name evidence="3" type="primary">LOC109725028</name>
</gene>
<sequence length="592" mass="64133">MANRERPQPFRFWLPFYSRHAPTLPPPPSTRRQARSPTPPASPRASPVLGTQPRHSSQGQSATPPTSSLASPSASPVVEAQPQYSPTEPSSTPPPAPSASPAEAAAQPQYSPQAQQPTPASPLGSSSTSPEVAAQPQHSSQEQALSQPTSSLVSPSASPKVGAQPPYSSQAQPPIPPPSQAQPPIPPPSQPASPVVIAQSLAQPDADLANSEGQHKYVKSLEDNVVNSTPIDFQNTNKEIERETKPNLDSEQESKTVQTPAIEKQSEKVNEEFKINRETKQKAPVETQDPNILSEGFNKDKQEIEASKPETSNQPTETIETKISTPEPHIEFPSEGSKLKVELQISSPTHSEKGDKLNIEKPGIKNGSRGKETKIAISSIPRASIFDGQRACFQKEIEDGLGKLYQKQIDGISQKPGFGQAVSIVTFAGENKGASMVIGGEVKLREENLNSKYSTYPGINSSINSNVQSINNSTLQESSCSAHNPGVHLNLTSKQTEQPSQLGRIEPTKAKESYLSVNPDTKIPHDPRIRRRCLRALFLESESDPENPQKPQRHGCRFSCEEKRKKVNEDGIRLTNGGSKHAEEGSSRTFNQ</sequence>
<dbReference type="PANTHER" id="PTHR33472">
    <property type="entry name" value="OS01G0106600 PROTEIN"/>
    <property type="match status" value="1"/>
</dbReference>
<dbReference type="RefSeq" id="XP_020109699.1">
    <property type="nucleotide sequence ID" value="XM_020254110.1"/>
</dbReference>
<feature type="compositionally biased region" description="Basic and acidic residues" evidence="1">
    <location>
        <begin position="350"/>
        <end position="369"/>
    </location>
</feature>
<feature type="compositionally biased region" description="Basic and acidic residues" evidence="1">
    <location>
        <begin position="264"/>
        <end position="283"/>
    </location>
</feature>
<feature type="region of interest" description="Disordered" evidence="1">
    <location>
        <begin position="1"/>
        <end position="369"/>
    </location>
</feature>
<feature type="compositionally biased region" description="Polar residues" evidence="1">
    <location>
        <begin position="309"/>
        <end position="324"/>
    </location>
</feature>
<feature type="compositionally biased region" description="Low complexity" evidence="1">
    <location>
        <begin position="163"/>
        <end position="172"/>
    </location>
</feature>
<feature type="compositionally biased region" description="Low complexity" evidence="1">
    <location>
        <begin position="99"/>
        <end position="122"/>
    </location>
</feature>
<evidence type="ECO:0000313" key="3">
    <source>
        <dbReference type="RefSeq" id="XP_020109699.1"/>
    </source>
</evidence>
<dbReference type="PANTHER" id="PTHR33472:SF24">
    <property type="entry name" value="VEGETATIVE CELL WALL PROTEIN GP1-LIKE"/>
    <property type="match status" value="1"/>
</dbReference>
<reference evidence="3" key="2">
    <citation type="submission" date="2025-08" db="UniProtKB">
        <authorList>
            <consortium name="RefSeq"/>
        </authorList>
    </citation>
    <scope>IDENTIFICATION</scope>
    <source>
        <tissue evidence="3">Leaf</tissue>
    </source>
</reference>
<evidence type="ECO:0000256" key="1">
    <source>
        <dbReference type="SAM" id="MobiDB-lite"/>
    </source>
</evidence>
<name>A0A6P5GP88_ANACO</name>
<feature type="compositionally biased region" description="Basic and acidic residues" evidence="1">
    <location>
        <begin position="238"/>
        <end position="254"/>
    </location>
</feature>
<protein>
    <submittedName>
        <fullName evidence="3">Pollen-specific leucine-rich repeat extensin-like protein 2</fullName>
    </submittedName>
</protein>
<dbReference type="GeneID" id="109725028"/>
<feature type="compositionally biased region" description="Basic and acidic residues" evidence="1">
    <location>
        <begin position="328"/>
        <end position="341"/>
    </location>
</feature>
<reference evidence="2" key="1">
    <citation type="journal article" date="2015" name="Nat. Genet.">
        <title>The pineapple genome and the evolution of CAM photosynthesis.</title>
        <authorList>
            <person name="Ming R."/>
            <person name="VanBuren R."/>
            <person name="Wai C.M."/>
            <person name="Tang H."/>
            <person name="Schatz M.C."/>
            <person name="Bowers J.E."/>
            <person name="Lyons E."/>
            <person name="Wang M.L."/>
            <person name="Chen J."/>
            <person name="Biggers E."/>
            <person name="Zhang J."/>
            <person name="Huang L."/>
            <person name="Zhang L."/>
            <person name="Miao W."/>
            <person name="Zhang J."/>
            <person name="Ye Z."/>
            <person name="Miao C."/>
            <person name="Lin Z."/>
            <person name="Wang H."/>
            <person name="Zhou H."/>
            <person name="Yim W.C."/>
            <person name="Priest H.D."/>
            <person name="Zheng C."/>
            <person name="Woodhouse M."/>
            <person name="Edger P.P."/>
            <person name="Guyot R."/>
            <person name="Guo H.B."/>
            <person name="Guo H."/>
            <person name="Zheng G."/>
            <person name="Singh R."/>
            <person name="Sharma A."/>
            <person name="Min X."/>
            <person name="Zheng Y."/>
            <person name="Lee H."/>
            <person name="Gurtowski J."/>
            <person name="Sedlazeck F.J."/>
            <person name="Harkess A."/>
            <person name="McKain M.R."/>
            <person name="Liao Z."/>
            <person name="Fang J."/>
            <person name="Liu J."/>
            <person name="Zhang X."/>
            <person name="Zhang Q."/>
            <person name="Hu W."/>
            <person name="Qin Y."/>
            <person name="Wang K."/>
            <person name="Chen L.Y."/>
            <person name="Shirley N."/>
            <person name="Lin Y.R."/>
            <person name="Liu L.Y."/>
            <person name="Hernandez A.G."/>
            <person name="Wright C.L."/>
            <person name="Bulone V."/>
            <person name="Tuskan G.A."/>
            <person name="Heath K."/>
            <person name="Zee F."/>
            <person name="Moore P.H."/>
            <person name="Sunkar R."/>
            <person name="Leebens-Mack J.H."/>
            <person name="Mockler T."/>
            <person name="Bennetzen J.L."/>
            <person name="Freeling M."/>
            <person name="Sankoff D."/>
            <person name="Paterson A.H."/>
            <person name="Zhu X."/>
            <person name="Yang X."/>
            <person name="Smith J.A."/>
            <person name="Cushman J.C."/>
            <person name="Paull R.E."/>
            <person name="Yu Q."/>
        </authorList>
    </citation>
    <scope>NUCLEOTIDE SEQUENCE [LARGE SCALE GENOMIC DNA]</scope>
    <source>
        <strain evidence="2">cv. F153</strain>
    </source>
</reference>
<proteinExistence type="predicted"/>
<dbReference type="AlphaFoldDB" id="A0A6P5GP88"/>
<feature type="compositionally biased region" description="Polar residues" evidence="1">
    <location>
        <begin position="225"/>
        <end position="237"/>
    </location>
</feature>
<feature type="region of interest" description="Disordered" evidence="1">
    <location>
        <begin position="567"/>
        <end position="592"/>
    </location>
</feature>